<dbReference type="GO" id="GO:0004518">
    <property type="term" value="F:nuclease activity"/>
    <property type="evidence" value="ECO:0007669"/>
    <property type="project" value="UniProtKB-KW"/>
</dbReference>
<comment type="cofactor">
    <cofactor evidence="1 7">
        <name>a divalent metal cation</name>
        <dbReference type="ChEBI" id="CHEBI:60240"/>
    </cofactor>
</comment>
<evidence type="ECO:0000256" key="7">
    <source>
        <dbReference type="RuleBase" id="RU367113"/>
    </source>
</evidence>
<dbReference type="GO" id="GO:0005829">
    <property type="term" value="C:cytosol"/>
    <property type="evidence" value="ECO:0007669"/>
    <property type="project" value="TreeGrafter"/>
</dbReference>
<dbReference type="EC" id="3.6.1.-" evidence="7"/>
<gene>
    <name evidence="9" type="ORF">PV09_00445</name>
</gene>
<evidence type="ECO:0000256" key="4">
    <source>
        <dbReference type="ARBA" id="ARBA00044692"/>
    </source>
</evidence>
<keyword evidence="7" id="KW-0539">Nucleus</keyword>
<dbReference type="HOGENOM" id="CLU_024877_4_1_1"/>
<accession>A0A0D1Y3S4</accession>
<dbReference type="PANTHER" id="PTHR12395:SF9">
    <property type="entry name" value="DECAPPING AND EXORIBONUCLEASE PROTEIN"/>
    <property type="match status" value="1"/>
</dbReference>
<evidence type="ECO:0000313" key="9">
    <source>
        <dbReference type="EMBL" id="KIW09571.1"/>
    </source>
</evidence>
<keyword evidence="7" id="KW-0378">Hydrolase</keyword>
<dbReference type="GO" id="GO:0000956">
    <property type="term" value="P:nuclear-transcribed mRNA catabolic process"/>
    <property type="evidence" value="ECO:0007669"/>
    <property type="project" value="TreeGrafter"/>
</dbReference>
<dbReference type="Pfam" id="PF08652">
    <property type="entry name" value="RAI1"/>
    <property type="match status" value="1"/>
</dbReference>
<evidence type="ECO:0000256" key="2">
    <source>
        <dbReference type="ARBA" id="ARBA00006562"/>
    </source>
</evidence>
<comment type="catalytic activity">
    <reaction evidence="3">
        <text>a 5'-end (N(7)-methyl 5'-triphosphoguanosine)-ribonucleoside-ribonucleotide in mRNA + H2O = a (N(7)-methyl 5'-triphosphoguanosine)-nucleoside + a 5'-end phospho-ribonucleoside in mRNA + H(+)</text>
        <dbReference type="Rhea" id="RHEA:66928"/>
        <dbReference type="Rhea" id="RHEA-COMP:15692"/>
        <dbReference type="Rhea" id="RHEA-COMP:17313"/>
        <dbReference type="ChEBI" id="CHEBI:15377"/>
        <dbReference type="ChEBI" id="CHEBI:15378"/>
        <dbReference type="ChEBI" id="CHEBI:138282"/>
        <dbReference type="ChEBI" id="CHEBI:172876"/>
        <dbReference type="ChEBI" id="CHEBI:172877"/>
    </reaction>
    <physiologicalReaction direction="left-to-right" evidence="3">
        <dbReference type="Rhea" id="RHEA:66929"/>
    </physiologicalReaction>
</comment>
<dbReference type="GO" id="GO:0000166">
    <property type="term" value="F:nucleotide binding"/>
    <property type="evidence" value="ECO:0007669"/>
    <property type="project" value="UniProtKB-KW"/>
</dbReference>
<dbReference type="GeneID" id="27308418"/>
<evidence type="ECO:0000256" key="6">
    <source>
        <dbReference type="ARBA" id="ARBA00048124"/>
    </source>
</evidence>
<organism evidence="9 10">
    <name type="scientific">Verruconis gallopava</name>
    <dbReference type="NCBI Taxonomy" id="253628"/>
    <lineage>
        <taxon>Eukaryota</taxon>
        <taxon>Fungi</taxon>
        <taxon>Dikarya</taxon>
        <taxon>Ascomycota</taxon>
        <taxon>Pezizomycotina</taxon>
        <taxon>Dothideomycetes</taxon>
        <taxon>Pleosporomycetidae</taxon>
        <taxon>Venturiales</taxon>
        <taxon>Sympoventuriaceae</taxon>
        <taxon>Verruconis</taxon>
    </lineage>
</organism>
<dbReference type="PANTHER" id="PTHR12395">
    <property type="entry name" value="DOM-3 RELATED"/>
    <property type="match status" value="1"/>
</dbReference>
<dbReference type="GO" id="GO:0110155">
    <property type="term" value="P:NAD-cap decapping"/>
    <property type="evidence" value="ECO:0007669"/>
    <property type="project" value="TreeGrafter"/>
</dbReference>
<dbReference type="InParanoid" id="A0A0D1Y3S4"/>
<comment type="similarity">
    <text evidence="2 7">Belongs to the DXO/Dom3Z family.</text>
</comment>
<dbReference type="RefSeq" id="XP_016219440.1">
    <property type="nucleotide sequence ID" value="XM_016353183.1"/>
</dbReference>
<dbReference type="FunCoup" id="A0A0D1Y3S4">
    <property type="interactions" value="627"/>
</dbReference>
<proteinExistence type="inferred from homology"/>
<comment type="catalytic activity">
    <reaction evidence="6">
        <text>a 5'-end NAD(+)-phospho-ribonucleoside in mRNA + H2O = a 5'-end phospho-ribonucleoside in mRNA + NAD(+) + H(+)</text>
        <dbReference type="Rhea" id="RHEA:60880"/>
        <dbReference type="Rhea" id="RHEA-COMP:15692"/>
        <dbReference type="Rhea" id="RHEA-COMP:15698"/>
        <dbReference type="ChEBI" id="CHEBI:15377"/>
        <dbReference type="ChEBI" id="CHEBI:15378"/>
        <dbReference type="ChEBI" id="CHEBI:57540"/>
        <dbReference type="ChEBI" id="CHEBI:138282"/>
        <dbReference type="ChEBI" id="CHEBI:144029"/>
    </reaction>
    <physiologicalReaction direction="left-to-right" evidence="6">
        <dbReference type="Rhea" id="RHEA:60881"/>
    </physiologicalReaction>
</comment>
<name>A0A0D1Y3S4_9PEZI</name>
<keyword evidence="7" id="KW-0547">Nucleotide-binding</keyword>
<keyword evidence="10" id="KW-1185">Reference proteome</keyword>
<dbReference type="OrthoDB" id="5853397at2759"/>
<dbReference type="InterPro" id="IPR013961">
    <property type="entry name" value="RAI1"/>
</dbReference>
<evidence type="ECO:0000313" key="10">
    <source>
        <dbReference type="Proteomes" id="UP000053259"/>
    </source>
</evidence>
<sequence>MAEKYTFEVFPVERFATKSSTAIKAPKEIAHFSYDENHEFRQDASSLRYFYTPRLGADLSEGYEQFIKHDDSKDEHLDGLLRALMHYEKQTETPFKADIITWRGMMTKLMTAPFERFDGFEMRATVFQGTIFIEEDHEAKMRHNSRNNSRPGPEGIPNDMYAYWGYKFESLCLIPDTWDATSRDYIEGRESHVVSNKAQYCSIVRTGIGPISMIMGGEVDAVWDQKPEDPSEPINYLELKTAQTPESELDEVKFERKLCRMWAQSFLLGVPKLIVGFRSRNGILQSTAEFKVRDIPGMVKRRRQTWDGNLAIKFLEHVLHFLKETIRGDGVWSIRRGAKGGRTIEVMKIESKGTGGILSEEFLRWRMELQAKEVAKMLGG</sequence>
<evidence type="ECO:0000256" key="3">
    <source>
        <dbReference type="ARBA" id="ARBA00044676"/>
    </source>
</evidence>
<evidence type="ECO:0000259" key="8">
    <source>
        <dbReference type="Pfam" id="PF08652"/>
    </source>
</evidence>
<keyword evidence="7" id="KW-0694">RNA-binding</keyword>
<dbReference type="GO" id="GO:0003723">
    <property type="term" value="F:RNA binding"/>
    <property type="evidence" value="ECO:0007669"/>
    <property type="project" value="UniProtKB-KW"/>
</dbReference>
<feature type="domain" description="RAI1-like" evidence="8">
    <location>
        <begin position="24"/>
        <end position="362"/>
    </location>
</feature>
<dbReference type="GO" id="GO:0034353">
    <property type="term" value="F:mRNA 5'-diphosphatase activity"/>
    <property type="evidence" value="ECO:0007669"/>
    <property type="project" value="TreeGrafter"/>
</dbReference>
<comment type="subcellular location">
    <subcellularLocation>
        <location evidence="7">Nucleus</location>
    </subcellularLocation>
</comment>
<dbReference type="STRING" id="253628.A0A0D1Y3S4"/>
<reference evidence="9 10" key="1">
    <citation type="submission" date="2015-01" db="EMBL/GenBank/DDBJ databases">
        <title>The Genome Sequence of Ochroconis gallopava CBS43764.</title>
        <authorList>
            <consortium name="The Broad Institute Genomics Platform"/>
            <person name="Cuomo C."/>
            <person name="de Hoog S."/>
            <person name="Gorbushina A."/>
            <person name="Stielow B."/>
            <person name="Teixiera M."/>
            <person name="Abouelleil A."/>
            <person name="Chapman S.B."/>
            <person name="Priest M."/>
            <person name="Young S.K."/>
            <person name="Wortman J."/>
            <person name="Nusbaum C."/>
            <person name="Birren B."/>
        </authorList>
    </citation>
    <scope>NUCLEOTIDE SEQUENCE [LARGE SCALE GENOMIC DNA]</scope>
    <source>
        <strain evidence="9 10">CBS 43764</strain>
    </source>
</reference>
<dbReference type="EMBL" id="KN847529">
    <property type="protein sequence ID" value="KIW09571.1"/>
    <property type="molecule type" value="Genomic_DNA"/>
</dbReference>
<keyword evidence="7" id="KW-0479">Metal-binding</keyword>
<comment type="catalytic activity">
    <reaction evidence="4">
        <text>a 5'-end triphospho-ribonucleoside in mRNA + H2O = a 5'-end phospho-ribonucleoside in mRNA + diphosphate + H(+)</text>
        <dbReference type="Rhea" id="RHEA:78683"/>
        <dbReference type="Rhea" id="RHEA-COMP:15692"/>
        <dbReference type="Rhea" id="RHEA-COMP:17164"/>
        <dbReference type="ChEBI" id="CHEBI:15377"/>
        <dbReference type="ChEBI" id="CHEBI:15378"/>
        <dbReference type="ChEBI" id="CHEBI:33019"/>
        <dbReference type="ChEBI" id="CHEBI:138282"/>
        <dbReference type="ChEBI" id="CHEBI:167618"/>
    </reaction>
    <physiologicalReaction direction="left-to-right" evidence="4">
        <dbReference type="Rhea" id="RHEA:78684"/>
    </physiologicalReaction>
</comment>
<dbReference type="Proteomes" id="UP000053259">
    <property type="component" value="Unassembled WGS sequence"/>
</dbReference>
<dbReference type="VEuPathDB" id="FungiDB:PV09_00445"/>
<protein>
    <recommendedName>
        <fullName evidence="7">Decapping nuclease</fullName>
        <ecNumber evidence="7">3.6.1.-</ecNumber>
    </recommendedName>
</protein>
<evidence type="ECO:0000256" key="1">
    <source>
        <dbReference type="ARBA" id="ARBA00001968"/>
    </source>
</evidence>
<dbReference type="AlphaFoldDB" id="A0A0D1Y3S4"/>
<comment type="function">
    <text evidence="5">Decapping enzyme for NAD-capped RNAs: specifically hydrolyzes the nicotinamide adenine dinucleotide (NAD) cap from a subset of RNAs by removing the entire NAD moiety from the 5'-end of an NAD-capped RNA. The NAD-cap is present at the 5'-end of some RNAs and snoRNAs. In contrast to the canonical 5'-end N7 methylguanosine (m7G) cap, the NAD cap promotes mRNA decay. Also acts as a non-canonical decapping enzyme that removes the entire cap structure of m7G capped or incompletely capped RNAs. Has decapping activity toward incomplete 5'-end m7G cap mRNAs such as unmethylated 5'-end-capped RNA (cap0), while it has no activity toward 2'-O-ribose methylated m7G cap (cap1). Also possesses RNA 5'-pyrophosphohydrolase activity by hydrolyzing the 5'-end triphosphate to release pyrophosphates. Stimulates exoribonuclease activity of Rat1, allowing it to degrade RNAs with stable secondary structure more effectively.</text>
</comment>
<dbReference type="InterPro" id="IPR039039">
    <property type="entry name" value="RAI1-like_fam"/>
</dbReference>
<dbReference type="GO" id="GO:0005634">
    <property type="term" value="C:nucleus"/>
    <property type="evidence" value="ECO:0007669"/>
    <property type="project" value="UniProtKB-SubCell"/>
</dbReference>
<evidence type="ECO:0000256" key="5">
    <source>
        <dbReference type="ARBA" id="ARBA00046211"/>
    </source>
</evidence>
<dbReference type="GO" id="GO:0046872">
    <property type="term" value="F:metal ion binding"/>
    <property type="evidence" value="ECO:0007669"/>
    <property type="project" value="UniProtKB-KW"/>
</dbReference>
<keyword evidence="7" id="KW-0540">Nuclease</keyword>